<evidence type="ECO:0000313" key="5">
    <source>
        <dbReference type="Proteomes" id="UP000325081"/>
    </source>
</evidence>
<evidence type="ECO:0000259" key="2">
    <source>
        <dbReference type="SMART" id="SM00355"/>
    </source>
</evidence>
<evidence type="ECO:0000256" key="1">
    <source>
        <dbReference type="SAM" id="MobiDB-lite"/>
    </source>
</evidence>
<evidence type="ECO:0000259" key="3">
    <source>
        <dbReference type="SMART" id="SM00451"/>
    </source>
</evidence>
<feature type="domain" description="U1-type" evidence="3">
    <location>
        <begin position="154"/>
        <end position="188"/>
    </location>
</feature>
<dbReference type="InterPro" id="IPR013087">
    <property type="entry name" value="Znf_C2H2_type"/>
</dbReference>
<dbReference type="GO" id="GO:0008270">
    <property type="term" value="F:zinc ion binding"/>
    <property type="evidence" value="ECO:0007669"/>
    <property type="project" value="InterPro"/>
</dbReference>
<keyword evidence="5" id="KW-1185">Reference proteome</keyword>
<dbReference type="GO" id="GO:0003676">
    <property type="term" value="F:nucleic acid binding"/>
    <property type="evidence" value="ECO:0007669"/>
    <property type="project" value="InterPro"/>
</dbReference>
<dbReference type="AlphaFoldDB" id="A0A5A7Q3B1"/>
<proteinExistence type="predicted"/>
<dbReference type="SUPFAM" id="SSF57667">
    <property type="entry name" value="beta-beta-alpha zinc fingers"/>
    <property type="match status" value="2"/>
</dbReference>
<dbReference type="SMART" id="SM00355">
    <property type="entry name" value="ZnF_C2H2"/>
    <property type="match status" value="2"/>
</dbReference>
<dbReference type="PANTHER" id="PTHR47487:SF8">
    <property type="entry name" value="OS08G0270900 PROTEIN"/>
    <property type="match status" value="1"/>
</dbReference>
<evidence type="ECO:0000313" key="4">
    <source>
        <dbReference type="EMBL" id="GER39524.1"/>
    </source>
</evidence>
<dbReference type="InterPro" id="IPR003604">
    <property type="entry name" value="Matrin/U1-like-C_Znf_C2H2"/>
</dbReference>
<dbReference type="EMBL" id="BKCP01005683">
    <property type="protein sequence ID" value="GER39524.1"/>
    <property type="molecule type" value="Genomic_DNA"/>
</dbReference>
<sequence>MGVEFASTQHPGGSHTHPLSYPLSLSTPGLPGSIWREIEKQRIREEIMAEKRLALEAEVRWELMVEREMGLSLTRLTSGGAHMIHPSPPLPFGSSSRLGPVSDGVFGTLHLAKPLPDKEKPKIVLSAKPNETVHGSKRKAVIPPAGDVSKKKAKEEWSCSLCHVSATSEQGLNMHLTGKKHKSREAAKRDDKAREQILGLSESPPKENQNAEEDKSKNSLYRFWCDLCQVMSSSVDDMNMHKNGKKHVRRVKAVERQVGGQKEVIMAVNCEEVEEDEENVAPVDEGSVERKVAEQQKEIITLVYTRRSGRRWKNVPSVDESLVCDPVAENKAKDEGLDVL</sequence>
<organism evidence="4 5">
    <name type="scientific">Striga asiatica</name>
    <name type="common">Asiatic witchweed</name>
    <name type="synonym">Buchnera asiatica</name>
    <dbReference type="NCBI Taxonomy" id="4170"/>
    <lineage>
        <taxon>Eukaryota</taxon>
        <taxon>Viridiplantae</taxon>
        <taxon>Streptophyta</taxon>
        <taxon>Embryophyta</taxon>
        <taxon>Tracheophyta</taxon>
        <taxon>Spermatophyta</taxon>
        <taxon>Magnoliopsida</taxon>
        <taxon>eudicotyledons</taxon>
        <taxon>Gunneridae</taxon>
        <taxon>Pentapetalae</taxon>
        <taxon>asterids</taxon>
        <taxon>lamiids</taxon>
        <taxon>Lamiales</taxon>
        <taxon>Orobanchaceae</taxon>
        <taxon>Buchnereae</taxon>
        <taxon>Striga</taxon>
    </lineage>
</organism>
<dbReference type="SMART" id="SM00451">
    <property type="entry name" value="ZnF_U1"/>
    <property type="match status" value="2"/>
</dbReference>
<comment type="caution">
    <text evidence="4">The sequence shown here is derived from an EMBL/GenBank/DDBJ whole genome shotgun (WGS) entry which is preliminary data.</text>
</comment>
<dbReference type="Pfam" id="PF12874">
    <property type="entry name" value="zf-met"/>
    <property type="match status" value="2"/>
</dbReference>
<reference evidence="5" key="1">
    <citation type="journal article" date="2019" name="Curr. Biol.">
        <title>Genome Sequence of Striga asiatica Provides Insight into the Evolution of Plant Parasitism.</title>
        <authorList>
            <person name="Yoshida S."/>
            <person name="Kim S."/>
            <person name="Wafula E.K."/>
            <person name="Tanskanen J."/>
            <person name="Kim Y.M."/>
            <person name="Honaas L."/>
            <person name="Yang Z."/>
            <person name="Spallek T."/>
            <person name="Conn C.E."/>
            <person name="Ichihashi Y."/>
            <person name="Cheong K."/>
            <person name="Cui S."/>
            <person name="Der J.P."/>
            <person name="Gundlach H."/>
            <person name="Jiao Y."/>
            <person name="Hori C."/>
            <person name="Ishida J.K."/>
            <person name="Kasahara H."/>
            <person name="Kiba T."/>
            <person name="Kim M.S."/>
            <person name="Koo N."/>
            <person name="Laohavisit A."/>
            <person name="Lee Y.H."/>
            <person name="Lumba S."/>
            <person name="McCourt P."/>
            <person name="Mortimer J.C."/>
            <person name="Mutuku J.M."/>
            <person name="Nomura T."/>
            <person name="Sasaki-Sekimoto Y."/>
            <person name="Seto Y."/>
            <person name="Wang Y."/>
            <person name="Wakatake T."/>
            <person name="Sakakibara H."/>
            <person name="Demura T."/>
            <person name="Yamaguchi S."/>
            <person name="Yoneyama K."/>
            <person name="Manabe R.I."/>
            <person name="Nelson D.C."/>
            <person name="Schulman A.H."/>
            <person name="Timko M.P."/>
            <person name="dePamphilis C.W."/>
            <person name="Choi D."/>
            <person name="Shirasu K."/>
        </authorList>
    </citation>
    <scope>NUCLEOTIDE SEQUENCE [LARGE SCALE GENOMIC DNA]</scope>
    <source>
        <strain evidence="5">cv. UVA1</strain>
    </source>
</reference>
<dbReference type="PANTHER" id="PTHR47487">
    <property type="entry name" value="OS06G0651300 PROTEIN-RELATED"/>
    <property type="match status" value="1"/>
</dbReference>
<dbReference type="Proteomes" id="UP000325081">
    <property type="component" value="Unassembled WGS sequence"/>
</dbReference>
<accession>A0A5A7Q3B1</accession>
<feature type="domain" description="C2H2-type" evidence="2">
    <location>
        <begin position="223"/>
        <end position="247"/>
    </location>
</feature>
<protein>
    <submittedName>
        <fullName evidence="4">Zinc finger protein</fullName>
    </submittedName>
</protein>
<feature type="compositionally biased region" description="Polar residues" evidence="1">
    <location>
        <begin position="1"/>
        <end position="11"/>
    </location>
</feature>
<name>A0A5A7Q3B1_STRAF</name>
<dbReference type="OrthoDB" id="10009287at2759"/>
<feature type="region of interest" description="Disordered" evidence="1">
    <location>
        <begin position="1"/>
        <end position="23"/>
    </location>
</feature>
<dbReference type="Gene3D" id="3.30.160.60">
    <property type="entry name" value="Classic Zinc Finger"/>
    <property type="match status" value="2"/>
</dbReference>
<dbReference type="InterPro" id="IPR036236">
    <property type="entry name" value="Znf_C2H2_sf"/>
</dbReference>
<feature type="domain" description="U1-type" evidence="3">
    <location>
        <begin position="220"/>
        <end position="254"/>
    </location>
</feature>
<feature type="domain" description="C2H2-type" evidence="2">
    <location>
        <begin position="157"/>
        <end position="181"/>
    </location>
</feature>
<gene>
    <name evidence="4" type="ORF">STAS_16134</name>
</gene>